<protein>
    <recommendedName>
        <fullName evidence="1">DUF3885 domain-containing protein</fullName>
    </recommendedName>
</protein>
<gene>
    <name evidence="2" type="ORF">E2L03_08800</name>
</gene>
<dbReference type="RefSeq" id="WP_134258979.1">
    <property type="nucleotide sequence ID" value="NZ_LDIM01000006.1"/>
</dbReference>
<comment type="caution">
    <text evidence="2">The sequence shown here is derived from an EMBL/GenBank/DDBJ whole genome shotgun (WGS) entry which is preliminary data.</text>
</comment>
<proteinExistence type="predicted"/>
<dbReference type="Proteomes" id="UP000298210">
    <property type="component" value="Unassembled WGS sequence"/>
</dbReference>
<evidence type="ECO:0000313" key="3">
    <source>
        <dbReference type="Proteomes" id="UP000298210"/>
    </source>
</evidence>
<dbReference type="AlphaFoldDB" id="A0A4Y7WMN2"/>
<feature type="domain" description="DUF3885" evidence="1">
    <location>
        <begin position="6"/>
        <end position="198"/>
    </location>
</feature>
<dbReference type="InterPro" id="IPR024976">
    <property type="entry name" value="DUF3885"/>
</dbReference>
<organism evidence="2 3">
    <name type="scientific">Shouchella lehensis</name>
    <dbReference type="NCBI Taxonomy" id="300825"/>
    <lineage>
        <taxon>Bacteria</taxon>
        <taxon>Bacillati</taxon>
        <taxon>Bacillota</taxon>
        <taxon>Bacilli</taxon>
        <taxon>Bacillales</taxon>
        <taxon>Bacillaceae</taxon>
        <taxon>Shouchella</taxon>
    </lineage>
</organism>
<reference evidence="2 3" key="1">
    <citation type="submission" date="2019-03" db="EMBL/GenBank/DDBJ databases">
        <authorList>
            <person name="Liu G."/>
        </authorList>
    </citation>
    <scope>NUCLEOTIDE SEQUENCE [LARGE SCALE GENOMIC DNA]</scope>
    <source>
        <strain evidence="2 3">DSM 19099</strain>
    </source>
</reference>
<sequence length="202" mass="24270">MNHLIYLRNEFKELDLINSTFHDLPLSLHIELQESLYQLDDSGNINFDYFDTIYSRATDIFKDLFINEDQLFFVTVARSEKAISKPIGLFNKFINRVNQYKLLTFEENDEFGRLVQYSLQTQKKFLHYNKIIKAICNQDFKDLTPRFNDKLLSTYPEVFFINKDKGIIFHIYDDRGAFLLFNDEKLHKEFAMKYSNLIRREE</sequence>
<dbReference type="EMBL" id="SNUX01000002">
    <property type="protein sequence ID" value="TES49554.1"/>
    <property type="molecule type" value="Genomic_DNA"/>
</dbReference>
<dbReference type="Pfam" id="PF13021">
    <property type="entry name" value="DUF3885"/>
    <property type="match status" value="1"/>
</dbReference>
<accession>A0A4Y7WMN2</accession>
<name>A0A4Y7WMN2_9BACI</name>
<evidence type="ECO:0000313" key="2">
    <source>
        <dbReference type="EMBL" id="TES49554.1"/>
    </source>
</evidence>
<evidence type="ECO:0000259" key="1">
    <source>
        <dbReference type="Pfam" id="PF13021"/>
    </source>
</evidence>